<dbReference type="InParanoid" id="A8Q363"/>
<comment type="caution">
    <text evidence="4">The sequence shown here is derived from an EMBL/GenBank/DDBJ whole genome shotgun (WGS) entry which is preliminary data.</text>
</comment>
<dbReference type="SUPFAM" id="SSF53448">
    <property type="entry name" value="Nucleotide-diphospho-sugar transferases"/>
    <property type="match status" value="1"/>
</dbReference>
<dbReference type="GO" id="GO:0000026">
    <property type="term" value="F:alpha-1,2-mannosyltransferase activity"/>
    <property type="evidence" value="ECO:0007669"/>
    <property type="project" value="TreeGrafter"/>
</dbReference>
<dbReference type="FunFam" id="3.90.550.10:FF:000051">
    <property type="entry name" value="Alpha-1,2-mannosyltransferase (Ktr4)"/>
    <property type="match status" value="1"/>
</dbReference>
<organism evidence="4 5">
    <name type="scientific">Malassezia globosa (strain ATCC MYA-4612 / CBS 7966)</name>
    <name type="common">Dandruff-associated fungus</name>
    <dbReference type="NCBI Taxonomy" id="425265"/>
    <lineage>
        <taxon>Eukaryota</taxon>
        <taxon>Fungi</taxon>
        <taxon>Dikarya</taxon>
        <taxon>Basidiomycota</taxon>
        <taxon>Ustilaginomycotina</taxon>
        <taxon>Malasseziomycetes</taxon>
        <taxon>Malasseziales</taxon>
        <taxon>Malasseziaceae</taxon>
        <taxon>Malassezia</taxon>
    </lineage>
</organism>
<gene>
    <name evidence="4" type="ORF">MGL_2320</name>
</gene>
<dbReference type="GO" id="GO:0006487">
    <property type="term" value="P:protein N-linked glycosylation"/>
    <property type="evidence" value="ECO:0007669"/>
    <property type="project" value="TreeGrafter"/>
</dbReference>
<dbReference type="PANTHER" id="PTHR31121">
    <property type="entry name" value="ALPHA-1,2 MANNOSYLTRANSFERASE KTR1"/>
    <property type="match status" value="1"/>
</dbReference>
<dbReference type="PANTHER" id="PTHR31121:SF6">
    <property type="entry name" value="ALPHA-1,2 MANNOSYLTRANSFERASE KTR1"/>
    <property type="match status" value="1"/>
</dbReference>
<evidence type="ECO:0000256" key="2">
    <source>
        <dbReference type="ARBA" id="ARBA00022679"/>
    </source>
</evidence>
<feature type="compositionally biased region" description="Acidic residues" evidence="3">
    <location>
        <begin position="458"/>
        <end position="474"/>
    </location>
</feature>
<dbReference type="Gene3D" id="3.90.550.10">
    <property type="entry name" value="Spore Coat Polysaccharide Biosynthesis Protein SpsA, Chain A"/>
    <property type="match status" value="1"/>
</dbReference>
<dbReference type="VEuPathDB" id="FungiDB:MGL_2320"/>
<dbReference type="STRING" id="425265.A8Q363"/>
<protein>
    <recommendedName>
        <fullName evidence="6">Glycosyltransferase family 15 protein</fullName>
    </recommendedName>
</protein>
<dbReference type="GO" id="GO:0005794">
    <property type="term" value="C:Golgi apparatus"/>
    <property type="evidence" value="ECO:0007669"/>
    <property type="project" value="TreeGrafter"/>
</dbReference>
<dbReference type="InterPro" id="IPR002685">
    <property type="entry name" value="Glyco_trans_15"/>
</dbReference>
<reference evidence="4 5" key="1">
    <citation type="journal article" date="2007" name="Proc. Natl. Acad. Sci. U.S.A.">
        <title>Dandruff-associated Malassezia genomes reveal convergent and divergent virulence traits shared with plant and human fungal pathogens.</title>
        <authorList>
            <person name="Xu J."/>
            <person name="Saunders C.W."/>
            <person name="Hu P."/>
            <person name="Grant R.A."/>
            <person name="Boekhout T."/>
            <person name="Kuramae E.E."/>
            <person name="Kronstad J.W."/>
            <person name="Deangelis Y.M."/>
            <person name="Reeder N.L."/>
            <person name="Johnstone K.R."/>
            <person name="Leland M."/>
            <person name="Fieno A.M."/>
            <person name="Begley W.M."/>
            <person name="Sun Y."/>
            <person name="Lacey M.P."/>
            <person name="Chaudhary T."/>
            <person name="Keough T."/>
            <person name="Chu L."/>
            <person name="Sears R."/>
            <person name="Yuan B."/>
            <person name="Dawson T.L.Jr."/>
        </authorList>
    </citation>
    <scope>NUCLEOTIDE SEQUENCE [LARGE SCALE GENOMIC DNA]</scope>
    <source>
        <strain evidence="5">ATCC MYA-4612 / CBS 7966</strain>
    </source>
</reference>
<evidence type="ECO:0000313" key="4">
    <source>
        <dbReference type="EMBL" id="EDP43310.1"/>
    </source>
</evidence>
<evidence type="ECO:0000256" key="3">
    <source>
        <dbReference type="SAM" id="MobiDB-lite"/>
    </source>
</evidence>
<name>A8Q363_MALGO</name>
<dbReference type="GO" id="GO:0000032">
    <property type="term" value="P:cell wall mannoprotein biosynthetic process"/>
    <property type="evidence" value="ECO:0007669"/>
    <property type="project" value="TreeGrafter"/>
</dbReference>
<keyword evidence="5" id="KW-1185">Reference proteome</keyword>
<dbReference type="Pfam" id="PF01793">
    <property type="entry name" value="Glyco_transf_15"/>
    <property type="match status" value="1"/>
</dbReference>
<comment type="similarity">
    <text evidence="1">Belongs to the glycosyltransferase 15 family.</text>
</comment>
<evidence type="ECO:0008006" key="6">
    <source>
        <dbReference type="Google" id="ProtNLM"/>
    </source>
</evidence>
<sequence length="474" mass="55672">MLRSLIMRPQRLLILLATVVTVVLISSFFSVTSFNSSKHIRTRLRQLPSYLRNQVCLSSPYAEDQTYNALAKNASVYSIGRYAIKDEQGNYRPPEFNAATVNQAPRAKAAFIALVRNDELEGMVQSMQECTCLRTSLYRTDISDEFRFNRKYNYPWVFLNDKPFTNQFKREVRKHTRAPVYFGEVPKEHWSYPDWIDQFKAFESRVEMMKLGAPYAGSESYRHMCRWQSGFFFEHPLTYQLDLEYYWRVEPNVHLTCDIDYDPFMFMKINNKAYGFTIAMVEIDTTIPTLWQTTLDFVKKHPEYLAPDNAQYFIIDDDNLEDSSYNMCHFWSNFEIGDLRFFRSKQYKDYFKHLDDSGGFFYERWGDAPVHSIAASLFLNRTQVYHFKDIGYSHGGMGHCPLGEEKYHQSGKCDCNPLEAITITEGFCMGDWWFASAEGRPPERKEYEDLIRLMEAQSSEEESEEMSEQEESGD</sequence>
<dbReference type="KEGG" id="mgl:MGL_2320"/>
<dbReference type="RefSeq" id="XP_001730524.1">
    <property type="nucleotide sequence ID" value="XM_001730472.1"/>
</dbReference>
<dbReference type="Proteomes" id="UP000008837">
    <property type="component" value="Unassembled WGS sequence"/>
</dbReference>
<dbReference type="GO" id="GO:0016020">
    <property type="term" value="C:membrane"/>
    <property type="evidence" value="ECO:0007669"/>
    <property type="project" value="InterPro"/>
</dbReference>
<dbReference type="OMA" id="TEMHERM"/>
<evidence type="ECO:0000313" key="5">
    <source>
        <dbReference type="Proteomes" id="UP000008837"/>
    </source>
</evidence>
<dbReference type="EMBL" id="AAYY01000008">
    <property type="protein sequence ID" value="EDP43310.1"/>
    <property type="molecule type" value="Genomic_DNA"/>
</dbReference>
<dbReference type="AlphaFoldDB" id="A8Q363"/>
<dbReference type="OrthoDB" id="439943at2759"/>
<proteinExistence type="inferred from homology"/>
<evidence type="ECO:0000256" key="1">
    <source>
        <dbReference type="ARBA" id="ARBA00007677"/>
    </source>
</evidence>
<dbReference type="FunCoup" id="A8Q363">
    <property type="interactions" value="95"/>
</dbReference>
<dbReference type="GeneID" id="5854831"/>
<dbReference type="InterPro" id="IPR029044">
    <property type="entry name" value="Nucleotide-diphossugar_trans"/>
</dbReference>
<keyword evidence="2" id="KW-0808">Transferase</keyword>
<feature type="region of interest" description="Disordered" evidence="3">
    <location>
        <begin position="454"/>
        <end position="474"/>
    </location>
</feature>
<accession>A8Q363</accession>